<dbReference type="PANTHER" id="PTHR23529">
    <property type="entry name" value="GH19118P-RELATED"/>
    <property type="match status" value="1"/>
</dbReference>
<keyword evidence="4 6" id="KW-0472">Membrane</keyword>
<evidence type="ECO:0000256" key="2">
    <source>
        <dbReference type="ARBA" id="ARBA00022692"/>
    </source>
</evidence>
<dbReference type="AlphaFoldDB" id="A0A484BIP4"/>
<evidence type="ECO:0000256" key="4">
    <source>
        <dbReference type="ARBA" id="ARBA00023136"/>
    </source>
</evidence>
<feature type="transmembrane region" description="Helical" evidence="6">
    <location>
        <begin position="133"/>
        <end position="156"/>
    </location>
</feature>
<feature type="transmembrane region" description="Helical" evidence="6">
    <location>
        <begin position="438"/>
        <end position="456"/>
    </location>
</feature>
<accession>A0A484BIP4</accession>
<feature type="compositionally biased region" description="Low complexity" evidence="5">
    <location>
        <begin position="37"/>
        <end position="61"/>
    </location>
</feature>
<evidence type="ECO:0000313" key="8">
    <source>
        <dbReference type="Proteomes" id="UP000295192"/>
    </source>
</evidence>
<keyword evidence="3 6" id="KW-1133">Transmembrane helix</keyword>
<dbReference type="GO" id="GO:0016020">
    <property type="term" value="C:membrane"/>
    <property type="evidence" value="ECO:0007669"/>
    <property type="project" value="UniProtKB-SubCell"/>
</dbReference>
<dbReference type="PANTHER" id="PTHR23529:SF2">
    <property type="entry name" value="GH19118P-RELATED"/>
    <property type="match status" value="1"/>
</dbReference>
<sequence>MNDKYMPPQPPPYGFSSAPPAGSQSYAPQGYPQQGSLPQGYLPQGYPQQAYSQPGYPAQSSAPPPPSFTSFPSQSYGATPPQSYEPPPPPHAYGPTPPQNYGANPPQMSTTIITVQPSGWYNRNNRNKPQSNAVGAAALIFFSGGMNIAWSIGFHGLYFSFAPLHTRLAWFIGAIIGAVLSCFLANKLPKKIVFCFCSFLVMIGGILMAATTFNIKAVEASLYLDGIANGLVFAPALALTGEVAVPYMRGVTASTIEHMCYMSGFFVQVIYTTSWNSSSSTSFNGENMHGVLSTVFGLIGLIVACMLCIESPVMLLANGNEQQALDALRRLQRPYTMTTETFVQLEEHKRYLAQNAELSTGQCIAQAIPALLRLCYLRALNAMSLSAFVLYTIIMPLPPLYISLFIPTWKYVVYIVCRWVPTFITSLCVESAGRKKPTLLGLLGCGGMAIGIAKLIMDWPYAVWDTLFVLVCIFQAFAGIAFSGTSAYLTEAFPLGVKQHFIAFTFIVEMLIYIIISSVTYSRTGHGLYFCILAGLCLLGFLLGFWCLPETRRTTLRESQEKFKGFLSKGF</sequence>
<dbReference type="EMBL" id="LSRL02000032">
    <property type="protein sequence ID" value="TDG48544.1"/>
    <property type="molecule type" value="Genomic_DNA"/>
</dbReference>
<protein>
    <recommendedName>
        <fullName evidence="9">Major facilitator superfamily (MFS) profile domain-containing protein</fullName>
    </recommendedName>
</protein>
<feature type="transmembrane region" description="Helical" evidence="6">
    <location>
        <begin position="527"/>
        <end position="548"/>
    </location>
</feature>
<feature type="compositionally biased region" description="Polar residues" evidence="5">
    <location>
        <begin position="22"/>
        <end position="36"/>
    </location>
</feature>
<gene>
    <name evidence="7" type="ORF">AWZ03_005088</name>
</gene>
<dbReference type="Pfam" id="PF00083">
    <property type="entry name" value="Sugar_tr"/>
    <property type="match status" value="1"/>
</dbReference>
<feature type="compositionally biased region" description="Low complexity" evidence="5">
    <location>
        <begin position="68"/>
        <end position="82"/>
    </location>
</feature>
<dbReference type="GO" id="GO:0022857">
    <property type="term" value="F:transmembrane transporter activity"/>
    <property type="evidence" value="ECO:0007669"/>
    <property type="project" value="InterPro"/>
</dbReference>
<evidence type="ECO:0000256" key="3">
    <source>
        <dbReference type="ARBA" id="ARBA00022989"/>
    </source>
</evidence>
<dbReference type="Proteomes" id="UP000295192">
    <property type="component" value="Unassembled WGS sequence"/>
</dbReference>
<dbReference type="InterPro" id="IPR005828">
    <property type="entry name" value="MFS_sugar_transport-like"/>
</dbReference>
<feature type="transmembrane region" description="Helical" evidence="6">
    <location>
        <begin position="192"/>
        <end position="215"/>
    </location>
</feature>
<dbReference type="KEGG" id="dnv:108652415"/>
<feature type="compositionally biased region" description="Pro residues" evidence="5">
    <location>
        <begin position="83"/>
        <end position="98"/>
    </location>
</feature>
<dbReference type="SUPFAM" id="SSF103473">
    <property type="entry name" value="MFS general substrate transporter"/>
    <property type="match status" value="1"/>
</dbReference>
<comment type="caution">
    <text evidence="7">The sequence shown here is derived from an EMBL/GenBank/DDBJ whole genome shotgun (WGS) entry which is preliminary data.</text>
</comment>
<comment type="subcellular location">
    <subcellularLocation>
        <location evidence="1">Membrane</location>
    </subcellularLocation>
</comment>
<feature type="transmembrane region" description="Helical" evidence="6">
    <location>
        <begin position="259"/>
        <end position="276"/>
    </location>
</feature>
<name>A0A484BIP4_DRONA</name>
<dbReference type="OrthoDB" id="6612291at2759"/>
<feature type="region of interest" description="Disordered" evidence="5">
    <location>
        <begin position="1"/>
        <end position="108"/>
    </location>
</feature>
<evidence type="ECO:0000313" key="7">
    <source>
        <dbReference type="EMBL" id="TDG48544.1"/>
    </source>
</evidence>
<feature type="transmembrane region" description="Helical" evidence="6">
    <location>
        <begin position="468"/>
        <end position="489"/>
    </location>
</feature>
<organism evidence="7 8">
    <name type="scientific">Drosophila navojoa</name>
    <name type="common">Fruit fly</name>
    <dbReference type="NCBI Taxonomy" id="7232"/>
    <lineage>
        <taxon>Eukaryota</taxon>
        <taxon>Metazoa</taxon>
        <taxon>Ecdysozoa</taxon>
        <taxon>Arthropoda</taxon>
        <taxon>Hexapoda</taxon>
        <taxon>Insecta</taxon>
        <taxon>Pterygota</taxon>
        <taxon>Neoptera</taxon>
        <taxon>Endopterygota</taxon>
        <taxon>Diptera</taxon>
        <taxon>Brachycera</taxon>
        <taxon>Muscomorpha</taxon>
        <taxon>Ephydroidea</taxon>
        <taxon>Drosophilidae</taxon>
        <taxon>Drosophila</taxon>
    </lineage>
</organism>
<feature type="transmembrane region" description="Helical" evidence="6">
    <location>
        <begin position="501"/>
        <end position="521"/>
    </location>
</feature>
<reference evidence="7 8" key="1">
    <citation type="journal article" date="2019" name="J. Hered.">
        <title>An Improved Genome Assembly for Drosophila navojoa, the Basal Species in the mojavensis Cluster.</title>
        <authorList>
            <person name="Vanderlinde T."/>
            <person name="Dupim E.G."/>
            <person name="Nazario-Yepiz N.O."/>
            <person name="Carvalho A.B."/>
        </authorList>
    </citation>
    <scope>NUCLEOTIDE SEQUENCE [LARGE SCALE GENOMIC DNA]</scope>
    <source>
        <strain evidence="7">Navoj_Jal97</strain>
        <tissue evidence="7">Whole organism</tissue>
    </source>
</reference>
<feature type="transmembrane region" description="Helical" evidence="6">
    <location>
        <begin position="168"/>
        <end position="185"/>
    </location>
</feature>
<evidence type="ECO:0000256" key="6">
    <source>
        <dbReference type="SAM" id="Phobius"/>
    </source>
</evidence>
<feature type="transmembrane region" description="Helical" evidence="6">
    <location>
        <begin position="227"/>
        <end position="247"/>
    </location>
</feature>
<feature type="transmembrane region" description="Helical" evidence="6">
    <location>
        <begin position="288"/>
        <end position="309"/>
    </location>
</feature>
<keyword evidence="2 6" id="KW-0812">Transmembrane</keyword>
<evidence type="ECO:0000256" key="5">
    <source>
        <dbReference type="SAM" id="MobiDB-lite"/>
    </source>
</evidence>
<proteinExistence type="predicted"/>
<keyword evidence="8" id="KW-1185">Reference proteome</keyword>
<evidence type="ECO:0008006" key="9">
    <source>
        <dbReference type="Google" id="ProtNLM"/>
    </source>
</evidence>
<dbReference type="Gene3D" id="1.20.1250.20">
    <property type="entry name" value="MFS general substrate transporter like domains"/>
    <property type="match status" value="1"/>
</dbReference>
<dbReference type="OMA" id="TTEHNFA"/>
<evidence type="ECO:0000256" key="1">
    <source>
        <dbReference type="ARBA" id="ARBA00004370"/>
    </source>
</evidence>
<dbReference type="InterPro" id="IPR036259">
    <property type="entry name" value="MFS_trans_sf"/>
</dbReference>
<feature type="compositionally biased region" description="Polar residues" evidence="5">
    <location>
        <begin position="99"/>
        <end position="108"/>
    </location>
</feature>